<dbReference type="InterPro" id="IPR002125">
    <property type="entry name" value="CMP_dCMP_dom"/>
</dbReference>
<accession>A0A9E7EK95</accession>
<dbReference type="OrthoDB" id="3180714at2759"/>
<protein>
    <submittedName>
        <fullName evidence="4">Hydrolase zinc ion binding protein</fullName>
    </submittedName>
</protein>
<evidence type="ECO:0000256" key="2">
    <source>
        <dbReference type="ARBA" id="ARBA00038160"/>
    </source>
</evidence>
<dbReference type="GO" id="GO:0005737">
    <property type="term" value="C:cytoplasm"/>
    <property type="evidence" value="ECO:0007669"/>
    <property type="project" value="TreeGrafter"/>
</dbReference>
<keyword evidence="4" id="KW-0378">Hydrolase</keyword>
<evidence type="ECO:0000313" key="4">
    <source>
        <dbReference type="EMBL" id="URD78671.1"/>
    </source>
</evidence>
<dbReference type="AlphaFoldDB" id="A0A9E7EK95"/>
<evidence type="ECO:0000313" key="5">
    <source>
        <dbReference type="Proteomes" id="UP001055439"/>
    </source>
</evidence>
<dbReference type="GO" id="GO:0005634">
    <property type="term" value="C:nucleus"/>
    <property type="evidence" value="ECO:0007669"/>
    <property type="project" value="TreeGrafter"/>
</dbReference>
<gene>
    <name evidence="4" type="ORF">MUK42_02188</name>
</gene>
<dbReference type="PANTHER" id="PTHR11079:SF156">
    <property type="entry name" value="INACTIVE TRNA-SPECIFIC ADENOSINE DEAMINASE-LIKE PROTEIN 3-RELATED"/>
    <property type="match status" value="1"/>
</dbReference>
<dbReference type="GO" id="GO:0052717">
    <property type="term" value="F:tRNA-specific adenosine-34 deaminase activity"/>
    <property type="evidence" value="ECO:0007669"/>
    <property type="project" value="TreeGrafter"/>
</dbReference>
<organism evidence="4 5">
    <name type="scientific">Musa troglodytarum</name>
    <name type="common">fe'i banana</name>
    <dbReference type="NCBI Taxonomy" id="320322"/>
    <lineage>
        <taxon>Eukaryota</taxon>
        <taxon>Viridiplantae</taxon>
        <taxon>Streptophyta</taxon>
        <taxon>Embryophyta</taxon>
        <taxon>Tracheophyta</taxon>
        <taxon>Spermatophyta</taxon>
        <taxon>Magnoliopsida</taxon>
        <taxon>Liliopsida</taxon>
        <taxon>Zingiberales</taxon>
        <taxon>Musaceae</taxon>
        <taxon>Musa</taxon>
    </lineage>
</organism>
<keyword evidence="1" id="KW-0819">tRNA processing</keyword>
<evidence type="ECO:0000256" key="1">
    <source>
        <dbReference type="ARBA" id="ARBA00022694"/>
    </source>
</evidence>
<dbReference type="PANTHER" id="PTHR11079">
    <property type="entry name" value="CYTOSINE DEAMINASE FAMILY MEMBER"/>
    <property type="match status" value="1"/>
</dbReference>
<dbReference type="Gene3D" id="3.40.140.10">
    <property type="entry name" value="Cytidine Deaminase, domain 2"/>
    <property type="match status" value="1"/>
</dbReference>
<reference evidence="4" key="1">
    <citation type="submission" date="2022-05" db="EMBL/GenBank/DDBJ databases">
        <title>The Musa troglodytarum L. genome provides insights into the mechanism of non-climacteric behaviour and enrichment of carotenoids.</title>
        <authorList>
            <person name="Wang J."/>
        </authorList>
    </citation>
    <scope>NUCLEOTIDE SEQUENCE</scope>
    <source>
        <tissue evidence="4">Leaf</tissue>
    </source>
</reference>
<sequence>MTGTMKWEIVHVPGEPESSLEVSTVDVLASKIEPKLANKIVRQLNQVCPLENLRHVKRVRKRTVEGNAELSVILCLSDEYEKDAEAIPRGIHQLISDYNLCPYNAIVAKYAARSKEEWEEQCKLWPTSYHPSTNLDGVSGLSEGELQLIFNYMKVVIQLTKLSYTGGKVLNAAIIVDPISRQVIASANDQTCPWPTTYKTSARYSCNDRCGVTVASHDSNLNGLQNSLEISVQNFQLDNCSDVCAGVSCLNPWGWTAQKQSSQSSSMKSESKHTWHPLRHASLVAIEITAERDRQLFPGPGSSEFQSTPNGNPLCADNCPAKRQKIQKHVCQLDLFCQEHSLVKEVPDNREPTEIMRPYLCTGFDIYLLWEPCTMCAMALVHQRIRRIFFGLPNPNAGFIYCITRSYLGRRMVMKLEDFTCSSTLHSPAGPQEIFVLSWRGRRSWEAPKLRNHDVWIPPMWAFISPSPCFLDSAKLKSKRWKKNCLIQLPTHAVFFLVLLTNPALFMDETFAILVPTASFLEIFVIIEKET</sequence>
<dbReference type="InterPro" id="IPR016193">
    <property type="entry name" value="Cytidine_deaminase-like"/>
</dbReference>
<name>A0A9E7EK95_9LILI</name>
<keyword evidence="5" id="KW-1185">Reference proteome</keyword>
<evidence type="ECO:0000259" key="3">
    <source>
        <dbReference type="PROSITE" id="PS51747"/>
    </source>
</evidence>
<feature type="domain" description="CMP/dCMP-type deaminase" evidence="3">
    <location>
        <begin position="279"/>
        <end position="402"/>
    </location>
</feature>
<proteinExistence type="inferred from homology"/>
<dbReference type="GO" id="GO:0008033">
    <property type="term" value="P:tRNA processing"/>
    <property type="evidence" value="ECO:0007669"/>
    <property type="project" value="UniProtKB-KW"/>
</dbReference>
<dbReference type="SUPFAM" id="SSF53927">
    <property type="entry name" value="Cytidine deaminase-like"/>
    <property type="match status" value="1"/>
</dbReference>
<comment type="similarity">
    <text evidence="2">Belongs to the cytidine and deoxycytidylate deaminase family. ADAT3 subfamily.</text>
</comment>
<dbReference type="PROSITE" id="PS51747">
    <property type="entry name" value="CYT_DCMP_DEAMINASES_2"/>
    <property type="match status" value="1"/>
</dbReference>
<dbReference type="Proteomes" id="UP001055439">
    <property type="component" value="Chromosome 10"/>
</dbReference>
<dbReference type="EMBL" id="CP097503">
    <property type="protein sequence ID" value="URD78671.1"/>
    <property type="molecule type" value="Genomic_DNA"/>
</dbReference>